<dbReference type="AlphaFoldDB" id="A0A9D4MP68"/>
<evidence type="ECO:0000313" key="2">
    <source>
        <dbReference type="Proteomes" id="UP000828390"/>
    </source>
</evidence>
<dbReference type="EMBL" id="JAIWYP010000001">
    <property type="protein sequence ID" value="KAH3880895.1"/>
    <property type="molecule type" value="Genomic_DNA"/>
</dbReference>
<reference evidence="1" key="2">
    <citation type="submission" date="2020-11" db="EMBL/GenBank/DDBJ databases">
        <authorList>
            <person name="McCartney M.A."/>
            <person name="Auch B."/>
            <person name="Kono T."/>
            <person name="Mallez S."/>
            <person name="Becker A."/>
            <person name="Gohl D.M."/>
            <person name="Silverstein K.A.T."/>
            <person name="Koren S."/>
            <person name="Bechman K.B."/>
            <person name="Herman A."/>
            <person name="Abrahante J.E."/>
            <person name="Garbe J."/>
        </authorList>
    </citation>
    <scope>NUCLEOTIDE SEQUENCE</scope>
    <source>
        <strain evidence="1">Duluth1</strain>
        <tissue evidence="1">Whole animal</tissue>
    </source>
</reference>
<comment type="caution">
    <text evidence="1">The sequence shown here is derived from an EMBL/GenBank/DDBJ whole genome shotgun (WGS) entry which is preliminary data.</text>
</comment>
<sequence length="128" mass="15113">MQIKKEDKDQKPQMPQSITALTTTNRCSILIRHRQWVHCTLRLLENVNALVYAVSLREHRYFISLMRHFSLLEKGPKVWPKCSITTLAILVMERGMSFSIWTTVRRQNKNNAVIEYGIWRVLTGLHDY</sequence>
<reference evidence="1" key="1">
    <citation type="journal article" date="2019" name="bioRxiv">
        <title>The Genome of the Zebra Mussel, Dreissena polymorpha: A Resource for Invasive Species Research.</title>
        <authorList>
            <person name="McCartney M.A."/>
            <person name="Auch B."/>
            <person name="Kono T."/>
            <person name="Mallez S."/>
            <person name="Zhang Y."/>
            <person name="Obille A."/>
            <person name="Becker A."/>
            <person name="Abrahante J.E."/>
            <person name="Garbe J."/>
            <person name="Badalamenti J.P."/>
            <person name="Herman A."/>
            <person name="Mangelson H."/>
            <person name="Liachko I."/>
            <person name="Sullivan S."/>
            <person name="Sone E.D."/>
            <person name="Koren S."/>
            <person name="Silverstein K.A.T."/>
            <person name="Beckman K.B."/>
            <person name="Gohl D.M."/>
        </authorList>
    </citation>
    <scope>NUCLEOTIDE SEQUENCE</scope>
    <source>
        <strain evidence="1">Duluth1</strain>
        <tissue evidence="1">Whole animal</tissue>
    </source>
</reference>
<protein>
    <submittedName>
        <fullName evidence="1">Uncharacterized protein</fullName>
    </submittedName>
</protein>
<accession>A0A9D4MP68</accession>
<evidence type="ECO:0000313" key="1">
    <source>
        <dbReference type="EMBL" id="KAH3880895.1"/>
    </source>
</evidence>
<dbReference type="Proteomes" id="UP000828390">
    <property type="component" value="Unassembled WGS sequence"/>
</dbReference>
<keyword evidence="2" id="KW-1185">Reference proteome</keyword>
<proteinExistence type="predicted"/>
<gene>
    <name evidence="1" type="ORF">DPMN_004817</name>
</gene>
<name>A0A9D4MP68_DREPO</name>
<organism evidence="1 2">
    <name type="scientific">Dreissena polymorpha</name>
    <name type="common">Zebra mussel</name>
    <name type="synonym">Mytilus polymorpha</name>
    <dbReference type="NCBI Taxonomy" id="45954"/>
    <lineage>
        <taxon>Eukaryota</taxon>
        <taxon>Metazoa</taxon>
        <taxon>Spiralia</taxon>
        <taxon>Lophotrochozoa</taxon>
        <taxon>Mollusca</taxon>
        <taxon>Bivalvia</taxon>
        <taxon>Autobranchia</taxon>
        <taxon>Heteroconchia</taxon>
        <taxon>Euheterodonta</taxon>
        <taxon>Imparidentia</taxon>
        <taxon>Neoheterodontei</taxon>
        <taxon>Myida</taxon>
        <taxon>Dreissenoidea</taxon>
        <taxon>Dreissenidae</taxon>
        <taxon>Dreissena</taxon>
    </lineage>
</organism>